<dbReference type="EMBL" id="JQIM01000009">
    <property type="protein sequence ID" value="KGX10656.1"/>
    <property type="molecule type" value="Genomic_DNA"/>
</dbReference>
<accession>A0AA40MFT8</accession>
<dbReference type="Proteomes" id="UP000030475">
    <property type="component" value="Unassembled WGS sequence"/>
</dbReference>
<gene>
    <name evidence="1" type="ORF">Y036_4634</name>
</gene>
<evidence type="ECO:0000313" key="1">
    <source>
        <dbReference type="EMBL" id="KGX10656.1"/>
    </source>
</evidence>
<dbReference type="AlphaFoldDB" id="A0AA40MFT8"/>
<protein>
    <submittedName>
        <fullName evidence="1">Uncharacterized protein</fullName>
    </submittedName>
</protein>
<comment type="caution">
    <text evidence="1">The sequence shown here is derived from an EMBL/GenBank/DDBJ whole genome shotgun (WGS) entry which is preliminary data.</text>
</comment>
<proteinExistence type="predicted"/>
<organism evidence="1 2">
    <name type="scientific">Burkholderia pseudomallei</name>
    <name type="common">Pseudomonas pseudomallei</name>
    <dbReference type="NCBI Taxonomy" id="28450"/>
    <lineage>
        <taxon>Bacteria</taxon>
        <taxon>Pseudomonadati</taxon>
        <taxon>Pseudomonadota</taxon>
        <taxon>Betaproteobacteria</taxon>
        <taxon>Burkholderiales</taxon>
        <taxon>Burkholderiaceae</taxon>
        <taxon>Burkholderia</taxon>
        <taxon>pseudomallei group</taxon>
    </lineage>
</organism>
<name>A0AA40MFT8_BURPE</name>
<sequence>MDSLADGFDRNGLHANVVRARVHAPADPVERRITRCTGRLATQPQIVRAQRTERGGIGRPVDPDRRHAERCREIQKRAVVAHIQTRAFEDDRRLVEIRLADHVDEPRPRRRDPIPDVFIRRAVSEHHDRQRQPLDQCTVTLGGPQLVGCLRIRVAAARVDGDERGGQRAQPVSVHVPEIDVEPQFLLFVVDDSRRLQQTQFQPASISLHRKRNGVAQYE</sequence>
<evidence type="ECO:0000313" key="2">
    <source>
        <dbReference type="Proteomes" id="UP000030475"/>
    </source>
</evidence>
<reference evidence="1 2" key="1">
    <citation type="submission" date="2014-08" db="EMBL/GenBank/DDBJ databases">
        <authorList>
            <person name="Bunnell A."/>
            <person name="Chain P.S."/>
            <person name="Chertkov O."/>
            <person name="Currie B.J."/>
            <person name="Daligault H.E."/>
            <person name="Davenport K.W."/>
            <person name="Davis C."/>
            <person name="Gleasner C.D."/>
            <person name="Johnson S.L."/>
            <person name="Kaestli M."/>
            <person name="Koren S."/>
            <person name="Kunde Y.A."/>
            <person name="Mayo M."/>
            <person name="McMurry K.K."/>
            <person name="Price E.P."/>
            <person name="Reitenga K.G."/>
            <person name="Robison R."/>
            <person name="Rosovitz M.J."/>
            <person name="Sarovich D.S."/>
            <person name="Teshima H."/>
        </authorList>
    </citation>
    <scope>NUCLEOTIDE SEQUENCE [LARGE SCALE GENOMIC DNA]</scope>
    <source>
        <strain evidence="1 2">MSHR44</strain>
    </source>
</reference>